<feature type="signal peptide" evidence="9">
    <location>
        <begin position="1"/>
        <end position="26"/>
    </location>
</feature>
<dbReference type="PROSITE" id="PS50986">
    <property type="entry name" value="MANSC"/>
    <property type="match status" value="1"/>
</dbReference>
<evidence type="ECO:0000256" key="4">
    <source>
        <dbReference type="ARBA" id="ARBA00022989"/>
    </source>
</evidence>
<proteinExistence type="predicted"/>
<dbReference type="KEGG" id="cpoc:100728052"/>
<evidence type="ECO:0000256" key="6">
    <source>
        <dbReference type="ARBA" id="ARBA00023180"/>
    </source>
</evidence>
<reference evidence="11" key="3">
    <citation type="submission" date="2025-09" db="UniProtKB">
        <authorList>
            <consortium name="Ensembl"/>
        </authorList>
    </citation>
    <scope>IDENTIFICATION</scope>
    <source>
        <strain evidence="11">2N</strain>
    </source>
</reference>
<comment type="subcellular location">
    <subcellularLocation>
        <location evidence="1">Membrane</location>
        <topology evidence="1">Single-pass type I membrane protein</topology>
    </subcellularLocation>
</comment>
<evidence type="ECO:0000256" key="5">
    <source>
        <dbReference type="ARBA" id="ARBA00023136"/>
    </source>
</evidence>
<dbReference type="VEuPathDB" id="HostDB:ENSCPOG00000005071"/>
<dbReference type="GeneID" id="100728052"/>
<dbReference type="FunCoup" id="H0V4L3">
    <property type="interactions" value="16"/>
</dbReference>
<reference evidence="12" key="1">
    <citation type="journal article" date="2011" name="Nature">
        <title>A high-resolution map of human evolutionary constraint using 29 mammals.</title>
        <authorList>
            <person name="Lindblad-Toh K."/>
            <person name="Garber M."/>
            <person name="Zuk O."/>
            <person name="Lin M.F."/>
            <person name="Parker B.J."/>
            <person name="Washietl S."/>
            <person name="Kheradpour P."/>
            <person name="Ernst J."/>
            <person name="Jordan G."/>
            <person name="Mauceli E."/>
            <person name="Ward L.D."/>
            <person name="Lowe C.B."/>
            <person name="Holloway A.K."/>
            <person name="Clamp M."/>
            <person name="Gnerre S."/>
            <person name="Alfoldi J."/>
            <person name="Beal K."/>
            <person name="Chang J."/>
            <person name="Clawson H."/>
            <person name="Cuff J."/>
            <person name="Di Palma F."/>
            <person name="Fitzgerald S."/>
            <person name="Flicek P."/>
            <person name="Guttman M."/>
            <person name="Hubisz M.J."/>
            <person name="Jaffe D.B."/>
            <person name="Jungreis I."/>
            <person name="Kent W.J."/>
            <person name="Kostka D."/>
            <person name="Lara M."/>
            <person name="Martins A.L."/>
            <person name="Massingham T."/>
            <person name="Moltke I."/>
            <person name="Raney B.J."/>
            <person name="Rasmussen M.D."/>
            <person name="Robinson J."/>
            <person name="Stark A."/>
            <person name="Vilella A.J."/>
            <person name="Wen J."/>
            <person name="Xie X."/>
            <person name="Zody M.C."/>
            <person name="Baldwin J."/>
            <person name="Bloom T."/>
            <person name="Chin C.W."/>
            <person name="Heiman D."/>
            <person name="Nicol R."/>
            <person name="Nusbaum C."/>
            <person name="Young S."/>
            <person name="Wilkinson J."/>
            <person name="Worley K.C."/>
            <person name="Kovar C.L."/>
            <person name="Muzny D.M."/>
            <person name="Gibbs R.A."/>
            <person name="Cree A."/>
            <person name="Dihn H.H."/>
            <person name="Fowler G."/>
            <person name="Jhangiani S."/>
            <person name="Joshi V."/>
            <person name="Lee S."/>
            <person name="Lewis L.R."/>
            <person name="Nazareth L.V."/>
            <person name="Okwuonu G."/>
            <person name="Santibanez J."/>
            <person name="Warren W.C."/>
            <person name="Mardis E.R."/>
            <person name="Weinstock G.M."/>
            <person name="Wilson R.K."/>
            <person name="Delehaunty K."/>
            <person name="Dooling D."/>
            <person name="Fronik C."/>
            <person name="Fulton L."/>
            <person name="Fulton B."/>
            <person name="Graves T."/>
            <person name="Minx P."/>
            <person name="Sodergren E."/>
            <person name="Birney E."/>
            <person name="Margulies E.H."/>
            <person name="Herrero J."/>
            <person name="Green E.D."/>
            <person name="Haussler D."/>
            <person name="Siepel A."/>
            <person name="Goldman N."/>
            <person name="Pollard K.S."/>
            <person name="Pedersen J.S."/>
            <person name="Lander E.S."/>
            <person name="Kellis M."/>
        </authorList>
    </citation>
    <scope>NUCLEOTIDE SEQUENCE [LARGE SCALE GENOMIC DNA]</scope>
    <source>
        <strain evidence="12">2N</strain>
    </source>
</reference>
<keyword evidence="5 8" id="KW-0472">Membrane</keyword>
<evidence type="ECO:0000259" key="10">
    <source>
        <dbReference type="PROSITE" id="PS50986"/>
    </source>
</evidence>
<evidence type="ECO:0000256" key="7">
    <source>
        <dbReference type="SAM" id="MobiDB-lite"/>
    </source>
</evidence>
<gene>
    <name evidence="11" type="primary">MANSC1</name>
</gene>
<evidence type="ECO:0000256" key="9">
    <source>
        <dbReference type="SAM" id="SignalP"/>
    </source>
</evidence>
<dbReference type="GeneTree" id="ENSGT00940000153377"/>
<feature type="transmembrane region" description="Helical" evidence="8">
    <location>
        <begin position="382"/>
        <end position="407"/>
    </location>
</feature>
<keyword evidence="12" id="KW-1185">Reference proteome</keyword>
<keyword evidence="2 8" id="KW-0812">Transmembrane</keyword>
<dbReference type="InterPro" id="IPR013980">
    <property type="entry name" value="MANSC_dom"/>
</dbReference>
<dbReference type="Pfam" id="PF07502">
    <property type="entry name" value="MANEC"/>
    <property type="match status" value="1"/>
</dbReference>
<keyword evidence="6" id="KW-0325">Glycoprotein</keyword>
<dbReference type="OrthoDB" id="10071013at2759"/>
<keyword evidence="3 9" id="KW-0732">Signal</keyword>
<sequence>MFFREEQHLTFSLVIICFLTLSPSTSQNCLKESLEDVVIDIQSSLSRGIRGNEPIHTTTQEDCINSCCSTQNIAGNKACNLMIFDTRKTAGQPNCYLFFCPSVEACPLKPAKGLWSYRIIQDVSSLTDILHQELTQEGSLSHGWSPQAITSPLPPLMDFSKPTGLLWRNISSQRSGSSSHLQKLSQISQASTQFPYNRDKGHSQSLQSSSEPEVAPLLPKNSTTSPAAAVGFQHNNSVTLKPVFLAPTSTSEIPLVTFQPQVATTVPLITTVPTQPPPAPISTVYTRAVATPQAVTAAGVLTTIFQASRDLKGTPETVPFREISKLTSNRGHVHNPTTLPLSNVESSTTNKTISWENEKPAIDSSSPKSVPKNQYGLPFEKWLLLGTLLFGVLFLVIGLVLLGRIISESLRRKRYSRLDYLINGIYVDI</sequence>
<reference evidence="11" key="2">
    <citation type="submission" date="2025-08" db="UniProtKB">
        <authorList>
            <consortium name="Ensembl"/>
        </authorList>
    </citation>
    <scope>IDENTIFICATION</scope>
    <source>
        <strain evidence="11">2N</strain>
    </source>
</reference>
<dbReference type="AlphaFoldDB" id="H0V4L3"/>
<evidence type="ECO:0000313" key="11">
    <source>
        <dbReference type="Ensembl" id="ENSCPOP00000004561.2"/>
    </source>
</evidence>
<dbReference type="OMA" id="SQNCPTK"/>
<dbReference type="InterPro" id="IPR011106">
    <property type="entry name" value="MANSC_N"/>
</dbReference>
<feature type="domain" description="MANSC" evidence="10">
    <location>
        <begin position="33"/>
        <end position="117"/>
    </location>
</feature>
<evidence type="ECO:0000256" key="3">
    <source>
        <dbReference type="ARBA" id="ARBA00022729"/>
    </source>
</evidence>
<name>H0V4L3_CAVPO</name>
<evidence type="ECO:0000313" key="12">
    <source>
        <dbReference type="Proteomes" id="UP000005447"/>
    </source>
</evidence>
<protein>
    <submittedName>
        <fullName evidence="11">MANSC domain containing 1</fullName>
    </submittedName>
</protein>
<dbReference type="SMART" id="SM00765">
    <property type="entry name" value="MANEC"/>
    <property type="match status" value="1"/>
</dbReference>
<dbReference type="Proteomes" id="UP000005447">
    <property type="component" value="Unassembled WGS sequence"/>
</dbReference>
<feature type="region of interest" description="Disordered" evidence="7">
    <location>
        <begin position="192"/>
        <end position="228"/>
    </location>
</feature>
<accession>H0V4L3</accession>
<dbReference type="eggNOG" id="ENOG502RZBP">
    <property type="taxonomic scope" value="Eukaryota"/>
</dbReference>
<organism evidence="11 12">
    <name type="scientific">Cavia porcellus</name>
    <name type="common">Guinea pig</name>
    <dbReference type="NCBI Taxonomy" id="10141"/>
    <lineage>
        <taxon>Eukaryota</taxon>
        <taxon>Metazoa</taxon>
        <taxon>Chordata</taxon>
        <taxon>Craniata</taxon>
        <taxon>Vertebrata</taxon>
        <taxon>Euteleostomi</taxon>
        <taxon>Mammalia</taxon>
        <taxon>Eutheria</taxon>
        <taxon>Euarchontoglires</taxon>
        <taxon>Glires</taxon>
        <taxon>Rodentia</taxon>
        <taxon>Hystricomorpha</taxon>
        <taxon>Caviidae</taxon>
        <taxon>Cavia</taxon>
    </lineage>
</organism>
<dbReference type="PANTHER" id="PTHR46876:SF3">
    <property type="entry name" value="MANSC DOMAIN CONTAINING 1"/>
    <property type="match status" value="1"/>
</dbReference>
<evidence type="ECO:0000256" key="2">
    <source>
        <dbReference type="ARBA" id="ARBA00022692"/>
    </source>
</evidence>
<dbReference type="Bgee" id="ENSCPOG00000005071">
    <property type="expression patterns" value="Expressed in liver and 13 other cell types or tissues"/>
</dbReference>
<evidence type="ECO:0000256" key="1">
    <source>
        <dbReference type="ARBA" id="ARBA00004479"/>
    </source>
</evidence>
<dbReference type="STRING" id="10141.ENSCPOP00000004561"/>
<evidence type="ECO:0000256" key="8">
    <source>
        <dbReference type="SAM" id="Phobius"/>
    </source>
</evidence>
<dbReference type="EMBL" id="AAKN02030899">
    <property type="status" value="NOT_ANNOTATED_CDS"/>
    <property type="molecule type" value="Genomic_DNA"/>
</dbReference>
<dbReference type="GO" id="GO:0016020">
    <property type="term" value="C:membrane"/>
    <property type="evidence" value="ECO:0007669"/>
    <property type="project" value="UniProtKB-SubCell"/>
</dbReference>
<keyword evidence="4 8" id="KW-1133">Transmembrane helix</keyword>
<dbReference type="InParanoid" id="H0V4L3"/>
<dbReference type="HOGENOM" id="CLU_054219_0_0_1"/>
<dbReference type="PANTHER" id="PTHR46876">
    <property type="entry name" value="LOW-DENSITY LIPOPROTEIN RECEPTOR-RELATED PROTEIN 11"/>
    <property type="match status" value="1"/>
</dbReference>
<dbReference type="Ensembl" id="ENSCPOT00000005126.3">
    <property type="protein sequence ID" value="ENSCPOP00000004561.2"/>
    <property type="gene ID" value="ENSCPOG00000005071.4"/>
</dbReference>
<dbReference type="CTD" id="54682"/>
<feature type="chain" id="PRO_5003542066" evidence="9">
    <location>
        <begin position="27"/>
        <end position="429"/>
    </location>
</feature>